<sequence>MILCPTPLPKLNDPAGIRMSGKHGLGYFLVSGRYVDTTGIGSLMEGVHTVIFRIAHDAVKHFIVTCCHFTKSFTVRVKDIRANKGAPFSLVVGLHPCFLGKVTRHHTAVTRQYRLHAKFTHTIANLFCQSSLPLIPPYGIGTAPSFHVVHSPPSLETRTSNKLVGFFVTVTIIFCKQFIPYSIESYDLQRQVNAMQGHPVNFLLPTFPSPYRHRIGKGAIVQIIAIIGIGLMSLLLFRNWKLTTLHVGSQTIP</sequence>
<proteinExistence type="predicted"/>
<evidence type="ECO:0000256" key="1">
    <source>
        <dbReference type="SAM" id="Phobius"/>
    </source>
</evidence>
<protein>
    <submittedName>
        <fullName evidence="2">Uncharacterized protein</fullName>
    </submittedName>
</protein>
<keyword evidence="1" id="KW-0472">Membrane</keyword>
<keyword evidence="1" id="KW-0812">Transmembrane</keyword>
<gene>
    <name evidence="2" type="ORF">EVA_09763</name>
</gene>
<feature type="transmembrane region" description="Helical" evidence="1">
    <location>
        <begin position="219"/>
        <end position="237"/>
    </location>
</feature>
<evidence type="ECO:0000313" key="2">
    <source>
        <dbReference type="EMBL" id="EJX02131.1"/>
    </source>
</evidence>
<keyword evidence="1" id="KW-1133">Transmembrane helix</keyword>
<dbReference type="AlphaFoldDB" id="J9CPU2"/>
<reference evidence="2" key="1">
    <citation type="journal article" date="2012" name="PLoS ONE">
        <title>Gene sets for utilization of primary and secondary nutrition supplies in the distal gut of endangered iberian lynx.</title>
        <authorList>
            <person name="Alcaide M."/>
            <person name="Messina E."/>
            <person name="Richter M."/>
            <person name="Bargiela R."/>
            <person name="Peplies J."/>
            <person name="Huws S.A."/>
            <person name="Newbold C.J."/>
            <person name="Golyshin P.N."/>
            <person name="Simon M.A."/>
            <person name="Lopez G."/>
            <person name="Yakimov M.M."/>
            <person name="Ferrer M."/>
        </authorList>
    </citation>
    <scope>NUCLEOTIDE SEQUENCE</scope>
</reference>
<dbReference type="EMBL" id="AMCI01002671">
    <property type="protein sequence ID" value="EJX02131.1"/>
    <property type="molecule type" value="Genomic_DNA"/>
</dbReference>
<accession>J9CPU2</accession>
<name>J9CPU2_9ZZZZ</name>
<comment type="caution">
    <text evidence="2">The sequence shown here is derived from an EMBL/GenBank/DDBJ whole genome shotgun (WGS) entry which is preliminary data.</text>
</comment>
<organism evidence="2">
    <name type="scientific">gut metagenome</name>
    <dbReference type="NCBI Taxonomy" id="749906"/>
    <lineage>
        <taxon>unclassified sequences</taxon>
        <taxon>metagenomes</taxon>
        <taxon>organismal metagenomes</taxon>
    </lineage>
</organism>